<proteinExistence type="predicted"/>
<dbReference type="Proteomes" id="UP001155380">
    <property type="component" value="Unassembled WGS sequence"/>
</dbReference>
<comment type="caution">
    <text evidence="1">The sequence shown here is derived from an EMBL/GenBank/DDBJ whole genome shotgun (WGS) entry which is preliminary data.</text>
</comment>
<dbReference type="SUPFAM" id="SSF46565">
    <property type="entry name" value="Chaperone J-domain"/>
    <property type="match status" value="1"/>
</dbReference>
<accession>A0AAJ1BVD7</accession>
<dbReference type="InterPro" id="IPR036869">
    <property type="entry name" value="J_dom_sf"/>
</dbReference>
<evidence type="ECO:0000313" key="2">
    <source>
        <dbReference type="Proteomes" id="UP001155380"/>
    </source>
</evidence>
<reference evidence="1" key="1">
    <citation type="submission" date="2022-06" db="EMBL/GenBank/DDBJ databases">
        <authorList>
            <person name="Sun Q."/>
        </authorList>
    </citation>
    <scope>NUCLEOTIDE SEQUENCE</scope>
    <source>
        <strain evidence="1">S101</strain>
    </source>
</reference>
<evidence type="ECO:0000313" key="1">
    <source>
        <dbReference type="EMBL" id="MCO5957042.1"/>
    </source>
</evidence>
<dbReference type="AlphaFoldDB" id="A0AAJ1BVD7"/>
<dbReference type="EMBL" id="JAMXLX010000002">
    <property type="protein sequence ID" value="MCO5957042.1"/>
    <property type="molecule type" value="Genomic_DNA"/>
</dbReference>
<dbReference type="RefSeq" id="WP_250915699.1">
    <property type="nucleotide sequence ID" value="NZ_JAMXLX010000002.1"/>
</dbReference>
<protein>
    <recommendedName>
        <fullName evidence="3">J domain-containing protein</fullName>
    </recommendedName>
</protein>
<organism evidence="1 2">
    <name type="scientific">Ciceribacter sichuanensis</name>
    <dbReference type="NCBI Taxonomy" id="2949647"/>
    <lineage>
        <taxon>Bacteria</taxon>
        <taxon>Pseudomonadati</taxon>
        <taxon>Pseudomonadota</taxon>
        <taxon>Alphaproteobacteria</taxon>
        <taxon>Hyphomicrobiales</taxon>
        <taxon>Rhizobiaceae</taxon>
        <taxon>Ciceribacter</taxon>
    </lineage>
</organism>
<evidence type="ECO:0008006" key="3">
    <source>
        <dbReference type="Google" id="ProtNLM"/>
    </source>
</evidence>
<gene>
    <name evidence="1" type="ORF">NBH21_09695</name>
</gene>
<sequence>MLFRQSLFQSVVERLSDEDIDPTAKESPAVSHRIHGMPGNYLADSLTTEPQEATRLQQAYLFLMEDGPLEEPAAPAPPQAQAPVTPAHLVRLSLEEIAEDLGIAPTDDRERLAERRRQFAKLNHPDRIHADFRERATKRMKIANLLIDEAIRRLP</sequence>
<name>A0AAJ1BVD7_9HYPH</name>